<dbReference type="PANTHER" id="PTHR12598">
    <property type="entry name" value="COPPER HOMEOSTASIS PROTEIN CUTC"/>
    <property type="match status" value="1"/>
</dbReference>
<dbReference type="AlphaFoldDB" id="A0A4Q7MZV9"/>
<dbReference type="InterPro" id="IPR036822">
    <property type="entry name" value="CutC-like_dom_sf"/>
</dbReference>
<comment type="caution">
    <text evidence="3">The sequence shown here is derived from an EMBL/GenBank/DDBJ whole genome shotgun (WGS) entry which is preliminary data.</text>
</comment>
<comment type="subcellular location">
    <subcellularLocation>
        <location evidence="2">Cytoplasm</location>
    </subcellularLocation>
</comment>
<dbReference type="RefSeq" id="WP_130539265.1">
    <property type="nucleotide sequence ID" value="NZ_CP042431.1"/>
</dbReference>
<keyword evidence="2" id="KW-0963">Cytoplasm</keyword>
<dbReference type="GO" id="GO:0005737">
    <property type="term" value="C:cytoplasm"/>
    <property type="evidence" value="ECO:0007669"/>
    <property type="project" value="UniProtKB-SubCell"/>
</dbReference>
<proteinExistence type="inferred from homology"/>
<comment type="similarity">
    <text evidence="1 2">Belongs to the CutC family.</text>
</comment>
<dbReference type="HAMAP" id="MF_00795">
    <property type="entry name" value="CutC"/>
    <property type="match status" value="1"/>
</dbReference>
<reference evidence="3 4" key="1">
    <citation type="submission" date="2019-02" db="EMBL/GenBank/DDBJ databases">
        <title>Genomic Encyclopedia of Type Strains, Phase IV (KMG-IV): sequencing the most valuable type-strain genomes for metagenomic binning, comparative biology and taxonomic classification.</title>
        <authorList>
            <person name="Goeker M."/>
        </authorList>
    </citation>
    <scope>NUCLEOTIDE SEQUENCE [LARGE SCALE GENOMIC DNA]</scope>
    <source>
        <strain evidence="3 4">DSM 18116</strain>
    </source>
</reference>
<evidence type="ECO:0000313" key="3">
    <source>
        <dbReference type="EMBL" id="RZS74837.1"/>
    </source>
</evidence>
<dbReference type="Gene3D" id="3.20.20.380">
    <property type="entry name" value="Copper homeostasis (CutC) domain"/>
    <property type="match status" value="1"/>
</dbReference>
<dbReference type="PANTHER" id="PTHR12598:SF0">
    <property type="entry name" value="COPPER HOMEOSTASIS PROTEIN CUTC HOMOLOG"/>
    <property type="match status" value="1"/>
</dbReference>
<comment type="caution">
    <text evidence="2">Once thought to be involved in copper homeostasis, experiments in E.coli have shown this is not the case.</text>
</comment>
<protein>
    <recommendedName>
        <fullName evidence="2">PF03932 family protein CutC</fullName>
    </recommendedName>
</protein>
<dbReference type="Proteomes" id="UP000293874">
    <property type="component" value="Unassembled WGS sequence"/>
</dbReference>
<dbReference type="SUPFAM" id="SSF110395">
    <property type="entry name" value="CutC-like"/>
    <property type="match status" value="1"/>
</dbReference>
<evidence type="ECO:0000256" key="2">
    <source>
        <dbReference type="HAMAP-Rule" id="MF_00795"/>
    </source>
</evidence>
<dbReference type="InterPro" id="IPR005627">
    <property type="entry name" value="CutC-like"/>
</dbReference>
<evidence type="ECO:0000256" key="1">
    <source>
        <dbReference type="ARBA" id="ARBA00007768"/>
    </source>
</evidence>
<dbReference type="FunFam" id="3.20.20.380:FF:000001">
    <property type="entry name" value="Copper homeostasis protein CutC"/>
    <property type="match status" value="1"/>
</dbReference>
<evidence type="ECO:0000313" key="4">
    <source>
        <dbReference type="Proteomes" id="UP000293874"/>
    </source>
</evidence>
<organism evidence="3 4">
    <name type="scientific">Pseudobacter ginsenosidimutans</name>
    <dbReference type="NCBI Taxonomy" id="661488"/>
    <lineage>
        <taxon>Bacteria</taxon>
        <taxon>Pseudomonadati</taxon>
        <taxon>Bacteroidota</taxon>
        <taxon>Chitinophagia</taxon>
        <taxon>Chitinophagales</taxon>
        <taxon>Chitinophagaceae</taxon>
        <taxon>Pseudobacter</taxon>
    </lineage>
</organism>
<dbReference type="GO" id="GO:0005507">
    <property type="term" value="F:copper ion binding"/>
    <property type="evidence" value="ECO:0007669"/>
    <property type="project" value="TreeGrafter"/>
</dbReference>
<sequence length="239" mass="25955">MAILEICAYNIQSAFIAEKAGAARVELCASAPEGGVTPSRGTLRLTREKLSIDLYPIIRPRGGDFLYDEDELAIMRQDILFCRSIGCEGISTGVQLANGNIDTERMKRIIEWAYPMLVTCHRVFDSTPDAFRSLEELIGCGCERILTSGHAPSAPEGTALLAKLVEQAAGRIIIMPGAGVRAGNIKALQDGTKATEFHTSAKKLATSGVSYHNPAIRDTGDVFVADEEEIKRIIMELEK</sequence>
<gene>
    <name evidence="2" type="primary">cutC</name>
    <name evidence="3" type="ORF">EV199_0688</name>
</gene>
<name>A0A4Q7MZV9_9BACT</name>
<accession>A0A4Q7MZV9</accession>
<keyword evidence="4" id="KW-1185">Reference proteome</keyword>
<dbReference type="EMBL" id="SGXA01000001">
    <property type="protein sequence ID" value="RZS74837.1"/>
    <property type="molecule type" value="Genomic_DNA"/>
</dbReference>
<dbReference type="Pfam" id="PF03932">
    <property type="entry name" value="CutC"/>
    <property type="match status" value="1"/>
</dbReference>
<dbReference type="OrthoDB" id="9815677at2"/>